<evidence type="ECO:0000313" key="2">
    <source>
        <dbReference type="EMBL" id="CAB4963665.1"/>
    </source>
</evidence>
<gene>
    <name evidence="2" type="ORF">UFOPK3773_02176</name>
    <name evidence="3" type="ORF">UFOPK3992_00927</name>
</gene>
<dbReference type="InterPro" id="IPR036938">
    <property type="entry name" value="PAP2/HPO_sf"/>
</dbReference>
<evidence type="ECO:0000256" key="1">
    <source>
        <dbReference type="SAM" id="Phobius"/>
    </source>
</evidence>
<accession>A0A6J7L739</accession>
<dbReference type="EMBL" id="CAFBOZ010000118">
    <property type="protein sequence ID" value="CAB5005044.1"/>
    <property type="molecule type" value="Genomic_DNA"/>
</dbReference>
<reference evidence="2" key="1">
    <citation type="submission" date="2020-05" db="EMBL/GenBank/DDBJ databases">
        <authorList>
            <person name="Chiriac C."/>
            <person name="Salcher M."/>
            <person name="Ghai R."/>
            <person name="Kavagutti S V."/>
        </authorList>
    </citation>
    <scope>NUCLEOTIDE SEQUENCE</scope>
</reference>
<keyword evidence="1" id="KW-0812">Transmembrane</keyword>
<dbReference type="EMBL" id="CAFBNF010000345">
    <property type="protein sequence ID" value="CAB4963665.1"/>
    <property type="molecule type" value="Genomic_DNA"/>
</dbReference>
<name>A0A6J7L739_9ZZZZ</name>
<dbReference type="AlphaFoldDB" id="A0A6J7L739"/>
<evidence type="ECO:0000313" key="3">
    <source>
        <dbReference type="EMBL" id="CAB5005044.1"/>
    </source>
</evidence>
<organism evidence="2">
    <name type="scientific">freshwater metagenome</name>
    <dbReference type="NCBI Taxonomy" id="449393"/>
    <lineage>
        <taxon>unclassified sequences</taxon>
        <taxon>metagenomes</taxon>
        <taxon>ecological metagenomes</taxon>
    </lineage>
</organism>
<keyword evidence="1" id="KW-1133">Transmembrane helix</keyword>
<feature type="transmembrane region" description="Helical" evidence="1">
    <location>
        <begin position="12"/>
        <end position="35"/>
    </location>
</feature>
<dbReference type="SUPFAM" id="SSF48317">
    <property type="entry name" value="Acid phosphatase/Vanadium-dependent haloperoxidase"/>
    <property type="match status" value="1"/>
</dbReference>
<sequence length="36" mass="3743">MLVSLDRLVVGAHWLTDVAGSLALAVIIVAITMGVH</sequence>
<keyword evidence="1" id="KW-0472">Membrane</keyword>
<protein>
    <submittedName>
        <fullName evidence="2">Unannotated protein</fullName>
    </submittedName>
</protein>
<proteinExistence type="predicted"/>